<feature type="compositionally biased region" description="Gly residues" evidence="1">
    <location>
        <begin position="2284"/>
        <end position="2309"/>
    </location>
</feature>
<dbReference type="VEuPathDB" id="CryptoDB:Cvel_22026"/>
<feature type="compositionally biased region" description="Gly residues" evidence="1">
    <location>
        <begin position="1409"/>
        <end position="1422"/>
    </location>
</feature>
<evidence type="ECO:0000313" key="3">
    <source>
        <dbReference type="EMBL" id="CEM29572.1"/>
    </source>
</evidence>
<feature type="compositionally biased region" description="Gly residues" evidence="1">
    <location>
        <begin position="2130"/>
        <end position="2146"/>
    </location>
</feature>
<feature type="compositionally biased region" description="Low complexity" evidence="1">
    <location>
        <begin position="2211"/>
        <end position="2227"/>
    </location>
</feature>
<feature type="compositionally biased region" description="Basic and acidic residues" evidence="1">
    <location>
        <begin position="730"/>
        <end position="741"/>
    </location>
</feature>
<feature type="compositionally biased region" description="Basic and acidic residues" evidence="1">
    <location>
        <begin position="7"/>
        <end position="17"/>
    </location>
</feature>
<feature type="compositionally biased region" description="Low complexity" evidence="1">
    <location>
        <begin position="1158"/>
        <end position="1169"/>
    </location>
</feature>
<feature type="compositionally biased region" description="Basic and acidic residues" evidence="1">
    <location>
        <begin position="1555"/>
        <end position="1568"/>
    </location>
</feature>
<feature type="compositionally biased region" description="Basic and acidic residues" evidence="1">
    <location>
        <begin position="1300"/>
        <end position="1318"/>
    </location>
</feature>
<name>A0A0G4GIB7_9ALVE</name>
<feature type="region of interest" description="Disordered" evidence="1">
    <location>
        <begin position="769"/>
        <end position="958"/>
    </location>
</feature>
<feature type="compositionally biased region" description="Low complexity" evidence="1">
    <location>
        <begin position="1471"/>
        <end position="1480"/>
    </location>
</feature>
<feature type="compositionally biased region" description="Basic and acidic residues" evidence="1">
    <location>
        <begin position="1116"/>
        <end position="1143"/>
    </location>
</feature>
<feature type="compositionally biased region" description="Low complexity" evidence="1">
    <location>
        <begin position="550"/>
        <end position="563"/>
    </location>
</feature>
<evidence type="ECO:0000256" key="1">
    <source>
        <dbReference type="SAM" id="MobiDB-lite"/>
    </source>
</evidence>
<feature type="compositionally biased region" description="Low complexity" evidence="1">
    <location>
        <begin position="1998"/>
        <end position="2009"/>
    </location>
</feature>
<feature type="region of interest" description="Disordered" evidence="1">
    <location>
        <begin position="2191"/>
        <end position="2241"/>
    </location>
</feature>
<feature type="compositionally biased region" description="Polar residues" evidence="1">
    <location>
        <begin position="2095"/>
        <end position="2111"/>
    </location>
</feature>
<feature type="compositionally biased region" description="Polar residues" evidence="1">
    <location>
        <begin position="2579"/>
        <end position="2593"/>
    </location>
</feature>
<feature type="compositionally biased region" description="Low complexity" evidence="1">
    <location>
        <begin position="696"/>
        <end position="705"/>
    </location>
</feature>
<feature type="region of interest" description="Disordered" evidence="1">
    <location>
        <begin position="1"/>
        <end position="26"/>
    </location>
</feature>
<feature type="region of interest" description="Disordered" evidence="1">
    <location>
        <begin position="1889"/>
        <end position="1929"/>
    </location>
</feature>
<feature type="compositionally biased region" description="Polar residues" evidence="1">
    <location>
        <begin position="1539"/>
        <end position="1550"/>
    </location>
</feature>
<feature type="compositionally biased region" description="Gly residues" evidence="1">
    <location>
        <begin position="1500"/>
        <end position="1509"/>
    </location>
</feature>
<reference evidence="3" key="1">
    <citation type="submission" date="2014-11" db="EMBL/GenBank/DDBJ databases">
        <authorList>
            <person name="Otto D Thomas"/>
            <person name="Naeem Raeece"/>
        </authorList>
    </citation>
    <scope>NUCLEOTIDE SEQUENCE</scope>
</reference>
<feature type="region of interest" description="Disordered" evidence="1">
    <location>
        <begin position="1070"/>
        <end position="1713"/>
    </location>
</feature>
<feature type="compositionally biased region" description="Basic and acidic residues" evidence="1">
    <location>
        <begin position="2552"/>
        <end position="2569"/>
    </location>
</feature>
<feature type="compositionally biased region" description="Basic and acidic residues" evidence="1">
    <location>
        <begin position="807"/>
        <end position="818"/>
    </location>
</feature>
<feature type="compositionally biased region" description="Low complexity" evidence="1">
    <location>
        <begin position="897"/>
        <end position="920"/>
    </location>
</feature>
<feature type="compositionally biased region" description="Gly residues" evidence="1">
    <location>
        <begin position="2082"/>
        <end position="2093"/>
    </location>
</feature>
<feature type="compositionally biased region" description="Basic and acidic residues" evidence="1">
    <location>
        <begin position="1525"/>
        <end position="1537"/>
    </location>
</feature>
<feature type="region of interest" description="Disordered" evidence="1">
    <location>
        <begin position="2126"/>
        <end position="2146"/>
    </location>
</feature>
<feature type="compositionally biased region" description="Polar residues" evidence="1">
    <location>
        <begin position="1765"/>
        <end position="1775"/>
    </location>
</feature>
<feature type="compositionally biased region" description="Low complexity" evidence="1">
    <location>
        <begin position="769"/>
        <end position="792"/>
    </location>
</feature>
<feature type="region of interest" description="Disordered" evidence="1">
    <location>
        <begin position="990"/>
        <end position="1051"/>
    </location>
</feature>
<sequence length="2615" mass="262557">MFSALSGDREVRHDRQGGHLPGGTGWGDYQLHEGSGITTGKGAPVFYGPSSSGALLEDEEEDGSWTSVSGPREWTGWQQRTDNLREQVMLLKEPGDERIDPESFDALLAVLDAHLEAQQEEQAVSGLHAETIPPSCLAQLQGLCVDLHRAATLVSALPSQPSGGTQAVLLTDGLQSLLRRLWCPANPLDAQRNSSIMALFAEGMAMASFGVLTAEGESSPSSGRGEAGSDCTLSDTLVGRLADNKIAVRREALQLLCGATVAVAQGAADSRKAGRLRGGSVVPLQSSLSHSSAPFSEGFGGGAACLERVAKKIAEAVLHRNWRIRSEALGVCVALISQCPPRYLWAHSGENLRGAVAGSGWGLLSKKSSSRCSGEGGMGRDGNGGNSLSTVASTVVDALAVCATDRRDKLRAQALDCLALLRQQSGRAARARGGAEGENSYFDSAVLSALEKAAAQRSLNAEENPAGEVLGSASRPGSATTGPGLGLALSASEAFAAFELRIERTGLPSLSTEFVPVFPTLPTSSPAVAAVGTAAPLVPASLQRHHLKDSSSSSSDAASAGDAHAPFHVPGSAAHTGSSVAGVSSSPTSPVHSPGAPFTGPFDVAGKEQIPPSAVYSSDVSPPPPGQQQPSLFAVSLASGSARGGSAPAAAAAAAVADGFGLGPPGCVTARGRQHGDRGERGVERERDVSPPVALPLPTAAAPEADGNTGMGPARNAIAAKLRLLKQKRAARERGTGEKGKAPGTAPLCSTNVASSLITPHSLAASPFTSTASGAQSSTTATTATGLEGPGTLSPSSKEGGWNQWRNGEKETRTRAEEENVGTVPPHGGRGSVRASAVSSETSVVTARQLPPSHFPPSPAAPDSSLLSQGAGGDGEREDMKGAAAGPPRPRPPQMPGSYSTSASSSCAGATPAGGTAIAARSGGGSHDVGGGEKERGARQRGYRLDRAGRASDVGLADEEHQYLHQRLQLGQQQRSNTYPSAASSGFLCGGGVGDRSSHPHAGGGNGQLPVPPSLLARPSAGPANEFGGSPPEFGAASVSAPPRQGGKGVSGLCWRGELGLDFLLPLPPDTGSVSLQQQKAPNNHQMSALGGMGESEDEFDGLQHGTGGGKSFNPRQREGRHGEKRGEEDSEGKGKGKRDRQQQRLSAPPLPDDSDSSHTVGGSLSSSHICGGEELGSSLAPLASRAGCSGQPPASAHPLMHVRDRDDRGVAGVAAGGAVGAPQVVGGEPKGRRRSSLQQDEAAGRGVDFQFGRDAASGSGLKPSPGTAPVCCPPQNPRGGAPTERENLTFVDLLCSPESHSESSRPELRAAGEKGKGVSEQSEGAEERRGGRRRRSSVEGGGGALNSLLRGEWGTDGVLGPQGCDPGGVFPPPSDAATARGSGGPLSPDSSCGGVVHDSEGLDFEFESGGGWKGGKGGGKGRGARRRDRGSEGGEIEGLLAGGVSGVSVGFLCPSRDTAAPLHPPNNFPSSLHASSSSSDPRGPASIANTSGGSNSNLSGGGLNGSVGSGREPNGVTGRRRRQREGDRDRLDRDPSPARSSPTTISAASSFGDPPRDRERERERERGGPGPILTCFASPGLPSASVSSAASPTGASASFAGGTPSGSSNSGGTHQVPSAPSPSPFPALEAEVRGFNIQKGRGTLRGERGRGQREEDGGRGESTETHTVSAISGGQQSSHSGAEGAGAGAVFGRRGLPQRPRPSATSFGDPASLPLPFALSLSLGGSGGEESVRLEAVESGSSSSIAGAARGGGGGSLATCGDSSSRIAPMQSSVHGERGTQGIPEGIVGAAFPRACPSTSAAVRSVPSPSRTECASNSRGGPSGESGSTSRISGRGKSDLPVGGGGGRVREGGCRGTAAGGRGDGGGMFGADWLLLRTVDEEMETNAAVGMQSDGRDRDGEFEKKPTGGRSKGRGEVYGSDATPSGASATVSVSTAASASHVSVSGLAGTSPTATSVTSTPSFSLTSCGVSTSTSRTTGVTGGRSGRRQNSMTGCPSQSNAAFSASSQGPPSDLSMAPDGVAVLVEGIGLGGGGRQPPAVPSSSSGFSSSTSPPPSLPQEANGAASPLSSLPFQSEKDGRGAVGGSLRGGLQGTSATRGHGSTRSGTRYDTGTSCASAATAAVAAMSSGGPGSGSAGSPGGAGGGGAPCKALDVGMRYTAGSELEPLPPCLTERGLVDLLVGIVDVSSLPQGGGQGGGAGRGGQNGGRGAAARGGASSSSRAALHSGGLGGLQVTPAERERDADGAAAEWSVQFASIDNLRRICKFAPAVLLDGISALPSGSPTGGSGGGGSPLLSGAGGETTRAGGGGRREREKAGGVSGGSTGLLQLATKGVLRLCESLRSGLAKNALICLGELAAEYQRKMDFIVDAAVPLLLKKSGETAGFISEEAERTLRNLALGASEGKMIGAVATTAGETKNQTVKARAAKVLSLLVSERLSVGGRDDGGAGARRWNVLFDKQDSSQRQGAGSGWKEKDAQRLVLTLGILSLEASAECRASAKEGVQRILQALRSLRGPSEVDRALRRCLQGLSSQQQPGLGLGVGNGVTLSEHQVKKKETEPEKDNREETASTAEGETGPSTDQTANSPQSPLTAASVASPRGGVRRGEATGASPL</sequence>
<feature type="compositionally biased region" description="Basic and acidic residues" evidence="1">
    <location>
        <begin position="930"/>
        <end position="950"/>
    </location>
</feature>
<dbReference type="InterPro" id="IPR024395">
    <property type="entry name" value="CLASP_N_dom"/>
</dbReference>
<feature type="compositionally biased region" description="Low complexity" evidence="1">
    <location>
        <begin position="1578"/>
        <end position="1614"/>
    </location>
</feature>
<feature type="region of interest" description="Disordered" evidence="1">
    <location>
        <begin position="1744"/>
        <end position="1786"/>
    </location>
</feature>
<feature type="region of interest" description="Disordered" evidence="1">
    <location>
        <begin position="459"/>
        <end position="481"/>
    </location>
</feature>
<protein>
    <recommendedName>
        <fullName evidence="2">CLASP N-terminal domain-containing protein</fullName>
    </recommendedName>
</protein>
<feature type="compositionally biased region" description="Polar residues" evidence="1">
    <location>
        <begin position="1072"/>
        <end position="1087"/>
    </location>
</feature>
<feature type="region of interest" description="Disordered" evidence="1">
    <location>
        <begin position="1946"/>
        <end position="2113"/>
    </location>
</feature>
<feature type="compositionally biased region" description="Gly residues" evidence="1">
    <location>
        <begin position="2192"/>
        <end position="2210"/>
    </location>
</feature>
<feature type="compositionally biased region" description="Basic and acidic residues" evidence="1">
    <location>
        <begin position="674"/>
        <end position="689"/>
    </location>
</feature>
<feature type="region of interest" description="Disordered" evidence="1">
    <location>
        <begin position="1800"/>
        <end position="1868"/>
    </location>
</feature>
<feature type="region of interest" description="Disordered" evidence="1">
    <location>
        <begin position="543"/>
        <end position="631"/>
    </location>
</feature>
<feature type="region of interest" description="Disordered" evidence="1">
    <location>
        <begin position="2283"/>
        <end position="2323"/>
    </location>
</feature>
<feature type="compositionally biased region" description="Polar residues" evidence="1">
    <location>
        <begin position="1800"/>
        <end position="1833"/>
    </location>
</feature>
<feature type="region of interest" description="Disordered" evidence="1">
    <location>
        <begin position="728"/>
        <end position="748"/>
    </location>
</feature>
<evidence type="ECO:0000259" key="2">
    <source>
        <dbReference type="Pfam" id="PF12348"/>
    </source>
</evidence>
<feature type="compositionally biased region" description="Basic and acidic residues" evidence="1">
    <location>
        <begin position="1895"/>
        <end position="1907"/>
    </location>
</feature>
<feature type="compositionally biased region" description="Low complexity" evidence="1">
    <location>
        <begin position="571"/>
        <end position="594"/>
    </location>
</feature>
<feature type="compositionally biased region" description="Gly residues" evidence="1">
    <location>
        <begin position="1855"/>
        <end position="1868"/>
    </location>
</feature>
<feature type="compositionally biased region" description="Basic and acidic residues" evidence="1">
    <location>
        <begin position="1645"/>
        <end position="1665"/>
    </location>
</feature>
<feature type="region of interest" description="Disordered" evidence="1">
    <location>
        <begin position="670"/>
        <end position="713"/>
    </location>
</feature>
<feature type="compositionally biased region" description="Low complexity" evidence="1">
    <location>
        <begin position="1670"/>
        <end position="1683"/>
    </location>
</feature>
<dbReference type="InterPro" id="IPR011989">
    <property type="entry name" value="ARM-like"/>
</dbReference>
<dbReference type="EMBL" id="CDMZ01001243">
    <property type="protein sequence ID" value="CEM29572.1"/>
    <property type="molecule type" value="Genomic_DNA"/>
</dbReference>
<feature type="compositionally biased region" description="Low complexity" evidence="1">
    <location>
        <begin position="832"/>
        <end position="852"/>
    </location>
</feature>
<gene>
    <name evidence="3" type="ORF">Cvel_22026</name>
</gene>
<proteinExistence type="predicted"/>
<feature type="compositionally biased region" description="Low complexity" evidence="1">
    <location>
        <begin position="2042"/>
        <end position="2052"/>
    </location>
</feature>
<dbReference type="Gene3D" id="1.25.10.10">
    <property type="entry name" value="Leucine-rich Repeat Variant"/>
    <property type="match status" value="2"/>
</dbReference>
<feature type="region of interest" description="Disordered" evidence="1">
    <location>
        <begin position="2552"/>
        <end position="2615"/>
    </location>
</feature>
<dbReference type="Pfam" id="PF12348">
    <property type="entry name" value="CLASP_N"/>
    <property type="match status" value="1"/>
</dbReference>
<organism evidence="3">
    <name type="scientific">Chromera velia CCMP2878</name>
    <dbReference type="NCBI Taxonomy" id="1169474"/>
    <lineage>
        <taxon>Eukaryota</taxon>
        <taxon>Sar</taxon>
        <taxon>Alveolata</taxon>
        <taxon>Colpodellida</taxon>
        <taxon>Chromeraceae</taxon>
        <taxon>Chromera</taxon>
    </lineage>
</organism>
<feature type="domain" description="CLASP N-terminal" evidence="2">
    <location>
        <begin position="2332"/>
        <end position="2437"/>
    </location>
</feature>
<accession>A0A0G4GIB7</accession>
<feature type="compositionally biased region" description="Low complexity" evidence="1">
    <location>
        <begin position="1946"/>
        <end position="1980"/>
    </location>
</feature>